<comment type="similarity">
    <text evidence="2">Belongs to the shugoshin family.</text>
</comment>
<feature type="compositionally biased region" description="Basic residues" evidence="10">
    <location>
        <begin position="579"/>
        <end position="603"/>
    </location>
</feature>
<keyword evidence="3" id="KW-0158">Chromosome</keyword>
<dbReference type="GO" id="GO:0000779">
    <property type="term" value="C:condensed chromosome, centromeric region"/>
    <property type="evidence" value="ECO:0007669"/>
    <property type="project" value="UniProtKB-ARBA"/>
</dbReference>
<dbReference type="Proteomes" id="UP000191024">
    <property type="component" value="Chromosome H"/>
</dbReference>
<keyword evidence="14" id="KW-1185">Reference proteome</keyword>
<gene>
    <name evidence="13" type="ORF">LAMI_0H10022G</name>
</gene>
<dbReference type="InterPro" id="IPR011516">
    <property type="entry name" value="Shugoshin_N"/>
</dbReference>
<keyword evidence="8" id="KW-0137">Centromere</keyword>
<evidence type="ECO:0000256" key="6">
    <source>
        <dbReference type="ARBA" id="ARBA00023054"/>
    </source>
</evidence>
<reference evidence="14" key="1">
    <citation type="submission" date="2016-03" db="EMBL/GenBank/DDBJ databases">
        <authorList>
            <person name="Devillers H."/>
        </authorList>
    </citation>
    <scope>NUCLEOTIDE SEQUENCE [LARGE SCALE GENOMIC DNA]</scope>
</reference>
<sequence length="603" mass="67581">MSRNNRKRGSTAQPKFVVEEAARDRISQVQEFQELLDSQKTDFERVRAGYSQQNVRLARCNSTLLIRIREMEKNVSELVQENVTLRSRLSVNEARFKERLDDQVQMLERGILQRFEEIFHMFASIRRREGLRPSAVNFTEKTAGINEPRSILKRSRPSSSRTQRSIRNSGITFSDLDPESGARGDSGHTNDITEESSTRKDLSPQTKKRRRSSRRESLFSRADFEFLDEGGRLPDADDGSASRPTADNETPDARNVTLPDDPEVPEDQDLTSLNDVCNFTTSIIDCSIPEEAAEMDAATGKGAEASSSKIGVYQDHQDETNIDQNRSSMNHSTTTSISDNTFPQQQLAFLPIKKTSQQKIKHSMKSRGGKKMIDEVMPATATEKFLSDSRVRRTRGKAVNYTLPSLRAKMRRPSEKFVDATTTVDIHDLQVRGGEKRARTKSKEPTPETTPSGFEGVNKPEDPTASDQTVPEHSPQETGPAQQSTDANNEFNSSESTLISRPPTSSTPRPSALKDITNKSQGKSLGKTKKLFKRAIIGDIDDENSVTTENAAKGKTTNFRLHGDDLSAFHLLDDLKNNGRPRTHRAQAKRPLEKRKQKSSLKS</sequence>
<evidence type="ECO:0000256" key="9">
    <source>
        <dbReference type="SAM" id="Coils"/>
    </source>
</evidence>
<dbReference type="InterPro" id="IPR011515">
    <property type="entry name" value="Shugoshin_C"/>
</dbReference>
<feature type="compositionally biased region" description="Polar residues" evidence="10">
    <location>
        <begin position="465"/>
        <end position="499"/>
    </location>
</feature>
<dbReference type="STRING" id="1230905.A0A1G4KGJ1"/>
<organism evidence="13 14">
    <name type="scientific">Lachancea mirantina</name>
    <dbReference type="NCBI Taxonomy" id="1230905"/>
    <lineage>
        <taxon>Eukaryota</taxon>
        <taxon>Fungi</taxon>
        <taxon>Dikarya</taxon>
        <taxon>Ascomycota</taxon>
        <taxon>Saccharomycotina</taxon>
        <taxon>Saccharomycetes</taxon>
        <taxon>Saccharomycetales</taxon>
        <taxon>Saccharomycetaceae</taxon>
        <taxon>Lachancea</taxon>
    </lineage>
</organism>
<feature type="domain" description="Shugoshin C-terminal" evidence="11">
    <location>
        <begin position="389"/>
        <end position="412"/>
    </location>
</feature>
<evidence type="ECO:0000256" key="7">
    <source>
        <dbReference type="ARBA" id="ARBA00023306"/>
    </source>
</evidence>
<feature type="coiled-coil region" evidence="9">
    <location>
        <begin position="61"/>
        <end position="88"/>
    </location>
</feature>
<evidence type="ECO:0000256" key="10">
    <source>
        <dbReference type="SAM" id="MobiDB-lite"/>
    </source>
</evidence>
<protein>
    <submittedName>
        <fullName evidence="13">LAMI_0H10022g1_1</fullName>
    </submittedName>
</protein>
<evidence type="ECO:0000256" key="8">
    <source>
        <dbReference type="ARBA" id="ARBA00023328"/>
    </source>
</evidence>
<dbReference type="Pfam" id="PF07557">
    <property type="entry name" value="Shugoshin_C"/>
    <property type="match status" value="1"/>
</dbReference>
<feature type="compositionally biased region" description="Low complexity" evidence="10">
    <location>
        <begin position="500"/>
        <end position="511"/>
    </location>
</feature>
<evidence type="ECO:0000256" key="5">
    <source>
        <dbReference type="ARBA" id="ARBA00022829"/>
    </source>
</evidence>
<evidence type="ECO:0000259" key="12">
    <source>
        <dbReference type="Pfam" id="PF07558"/>
    </source>
</evidence>
<dbReference type="EMBL" id="LT598468">
    <property type="protein sequence ID" value="SCV03671.1"/>
    <property type="molecule type" value="Genomic_DNA"/>
</dbReference>
<evidence type="ECO:0000313" key="13">
    <source>
        <dbReference type="EMBL" id="SCV03671.1"/>
    </source>
</evidence>
<evidence type="ECO:0000256" key="2">
    <source>
        <dbReference type="ARBA" id="ARBA00010845"/>
    </source>
</evidence>
<keyword evidence="5" id="KW-0159">Chromosome partition</keyword>
<keyword evidence="6 9" id="KW-0175">Coiled coil</keyword>
<dbReference type="GO" id="GO:0045132">
    <property type="term" value="P:meiotic chromosome segregation"/>
    <property type="evidence" value="ECO:0007669"/>
    <property type="project" value="InterPro"/>
</dbReference>
<evidence type="ECO:0000313" key="14">
    <source>
        <dbReference type="Proteomes" id="UP000191024"/>
    </source>
</evidence>
<dbReference type="Pfam" id="PF07558">
    <property type="entry name" value="Shugoshin_N"/>
    <property type="match status" value="1"/>
</dbReference>
<keyword evidence="4" id="KW-0132">Cell division</keyword>
<feature type="region of interest" description="Disordered" evidence="10">
    <location>
        <begin position="229"/>
        <end position="270"/>
    </location>
</feature>
<feature type="domain" description="Shugoshin N-terminal coiled-coil" evidence="12">
    <location>
        <begin position="47"/>
        <end position="89"/>
    </location>
</feature>
<evidence type="ECO:0000256" key="4">
    <source>
        <dbReference type="ARBA" id="ARBA00022618"/>
    </source>
</evidence>
<feature type="region of interest" description="Disordered" evidence="10">
    <location>
        <begin position="147"/>
        <end position="216"/>
    </location>
</feature>
<dbReference type="GO" id="GO:0005634">
    <property type="term" value="C:nucleus"/>
    <property type="evidence" value="ECO:0007669"/>
    <property type="project" value="InterPro"/>
</dbReference>
<feature type="compositionally biased region" description="Low complexity" evidence="10">
    <location>
        <begin position="157"/>
        <end position="167"/>
    </location>
</feature>
<dbReference type="OrthoDB" id="5394106at2759"/>
<evidence type="ECO:0000256" key="1">
    <source>
        <dbReference type="ARBA" id="ARBA00004584"/>
    </source>
</evidence>
<feature type="compositionally biased region" description="Basic and acidic residues" evidence="10">
    <location>
        <begin position="428"/>
        <end position="446"/>
    </location>
</feature>
<keyword evidence="7" id="KW-0131">Cell cycle</keyword>
<feature type="region of interest" description="Disordered" evidence="10">
    <location>
        <begin position="575"/>
        <end position="603"/>
    </location>
</feature>
<name>A0A1G4KGJ1_9SACH</name>
<evidence type="ECO:0000259" key="11">
    <source>
        <dbReference type="Pfam" id="PF07557"/>
    </source>
</evidence>
<evidence type="ECO:0000256" key="3">
    <source>
        <dbReference type="ARBA" id="ARBA00022454"/>
    </source>
</evidence>
<proteinExistence type="inferred from homology"/>
<feature type="region of interest" description="Disordered" evidence="10">
    <location>
        <begin position="428"/>
        <end position="529"/>
    </location>
</feature>
<dbReference type="GO" id="GO:0051301">
    <property type="term" value="P:cell division"/>
    <property type="evidence" value="ECO:0007669"/>
    <property type="project" value="UniProtKB-KW"/>
</dbReference>
<accession>A0A1G4KGJ1</accession>
<dbReference type="AlphaFoldDB" id="A0A1G4KGJ1"/>
<comment type="subcellular location">
    <subcellularLocation>
        <location evidence="1">Chromosome</location>
        <location evidence="1">Centromere</location>
    </subcellularLocation>
</comment>
<feature type="compositionally biased region" description="Acidic residues" evidence="10">
    <location>
        <begin position="260"/>
        <end position="269"/>
    </location>
</feature>